<dbReference type="InterPro" id="IPR001752">
    <property type="entry name" value="Kinesin_motor_dom"/>
</dbReference>
<feature type="coiled-coil region" evidence="8">
    <location>
        <begin position="697"/>
        <end position="731"/>
    </location>
</feature>
<dbReference type="SMART" id="SM00129">
    <property type="entry name" value="KISc"/>
    <property type="match status" value="1"/>
</dbReference>
<evidence type="ECO:0000256" key="8">
    <source>
        <dbReference type="SAM" id="Coils"/>
    </source>
</evidence>
<evidence type="ECO:0000313" key="11">
    <source>
        <dbReference type="Proteomes" id="UP000617340"/>
    </source>
</evidence>
<dbReference type="PANTHER" id="PTHR47968:SF75">
    <property type="entry name" value="CENTROMERE-ASSOCIATED PROTEIN E"/>
    <property type="match status" value="1"/>
</dbReference>
<feature type="coiled-coil region" evidence="8">
    <location>
        <begin position="342"/>
        <end position="393"/>
    </location>
</feature>
<name>A0A834JCX7_VESGE</name>
<dbReference type="InterPro" id="IPR027417">
    <property type="entry name" value="P-loop_NTPase"/>
</dbReference>
<feature type="coiled-coil region" evidence="8">
    <location>
        <begin position="1262"/>
        <end position="1303"/>
    </location>
</feature>
<dbReference type="GO" id="GO:0005874">
    <property type="term" value="C:microtubule"/>
    <property type="evidence" value="ECO:0007669"/>
    <property type="project" value="TreeGrafter"/>
</dbReference>
<gene>
    <name evidence="10" type="ORF">HZH68_013485</name>
</gene>
<keyword evidence="6" id="KW-0206">Cytoskeleton</keyword>
<dbReference type="PROSITE" id="PS00411">
    <property type="entry name" value="KINESIN_MOTOR_1"/>
    <property type="match status" value="1"/>
</dbReference>
<dbReference type="GO" id="GO:0008017">
    <property type="term" value="F:microtubule binding"/>
    <property type="evidence" value="ECO:0007669"/>
    <property type="project" value="InterPro"/>
</dbReference>
<comment type="caution">
    <text evidence="10">The sequence shown here is derived from an EMBL/GenBank/DDBJ whole genome shotgun (WGS) entry which is preliminary data.</text>
</comment>
<dbReference type="InterPro" id="IPR019821">
    <property type="entry name" value="Kinesin_motor_CS"/>
</dbReference>
<keyword evidence="2 7" id="KW-0547">Nucleotide-binding</keyword>
<sequence length="2437" mass="284341">MSDSIKVAIKVRPLIKREKDENLPKQWTIQGNYIVSTDAEMKKRGEGGFHFDHIFDEATKNRDVFDTVVKPIVDAAVNGFNGTVFAYGQTSSGKTFTMMGDLNEPGIITLAIEHMFDAIANTLRREFLLRVSYLEIYNEKVNDLLNKGGTDLKMHEDNGQIVLKCKEEVTNSPEHVLSIMKKGNKSRRIEETDMNERSSRSHTIFRITIESRETDTGSDGAIQVSQLNLVDLAGSERARQTGATGERFKEGRHINMSLSTLGLVIMQLSESQDIQKYVNFRDSKLTRLLQASLGGNAMTAIICTITPAAVEESHCTLSFASRAKSVKNKPQINEVMSDAALLKRYAKQIAKLNTELEKMKQENRTAEEMENRLHEKDRVNQLLEERIELLKTKIVSGSNANIEDSFGYRSKRRRTWAGAVTFKQNLSIFQPSYGLPTIKEMSPEKSCRKSIIQSVDLMDQSFQTAFTDFELELINDEKDRENEDSIDSDKDMYITKNRHQNRVTFMDDVFIYKPNYDIYESTPMKKGTPCQTNGNQINSSHTPEKVLRERIKYLKQEFDELREFTTLEKQMYIENHQCYITDEKQQHTIMAIDNSQEKSEENEIKIEQNLDLQQQIRSVTSENNLLKNVISEVLQYATNTTDISTQVDISNDMPQTVNESFLDLRFNEIEVKYILSKLQKKISKSIRQHEIENLEKISELDNQMLHLKSENVELKEKIISLKQKINEQTEKQIIYENELQENFNSKENTVSLITDTTEPMQERNSMLIDIKENFEFGESTAKPKEIENILEQGKQLIEFSPIKTRRSLEQLKSNNKTCEVLPFMIKEKLIDHSPEIARDAEISVHIQRKKSILEEKENIITEMNEHKDVSINEKIDNFDFEDFLTKLHKHLSNIEQCEILKLHQLNEIFTSQNEELQYVLSELNKKKIETDYNHITNFINESINLKSLLQDLDAFIKSIVAKNKKMKEQLQKQLFVLTESFNDNIENEEFVADLDLQTQELHEIKNDVLGLKLDIKKLQRTIFLLTAENEELSAKLAAEKESKADCLKKTDDLCEQISEIKNEKKDLLNEIQILNEQIECLQSKKVDVEEDQFYQDRTNKSTSNIELSYADVEKHVNADFKNIGQVDLPTNINESMKDEERSMEGDNDLFLDCSLSETELKSSSKNNTERNENNTEQLVLDDSLLKSELITLKEKVTLLTEENAQLLKKSLETLKGEGVEDDKSDILSKKCVTLKETMDYLLQLNKRLADLKIISCSQCVQIKELNEDNKAVKLKTKMLTDKLENLQEKFNRKCADIEVLKNKANEESFLNISEISLDASLLDGMNVTSVEEEVSLLNKEIQVLQDDHIKLSYLHKEKCNEIERLHSATITETNVVSPLKKDAKRKRSKINKLKEGIAHVKADLHELKNNIICDLKKSLNEIKMLKFTNDELSKVVSHNNLLLETTDKSIKTLEEEVVNLNAEIENYKMVQEQMKNEKYNLKEEMANIKVNIEQKEETINNLQQIIDECRKENNYLKEKIFYLENVEENIDMTRQICENKHDTESMLSDENQKFRDDLNSAKTCIINEMKSLKPTEDDHDFLDKSINSLFFMFLERITLKEKEVIDIIQEQFFSDKEKLENERQESINAEKCVRLYAEELKTEIEKLKTDIKKQETERYELLDKILHLEHLLSENNNEREILAKKIQSFEMDCDSSQKDFNKHSEIKSQQDETTINKKEEILIEDIIKDKEIELQIEMERIREEYEQKINSLTSTLETYEIKNIELKQHLENLEINKKDLQNMLTIRTDELAKSNENSEKIRSNIECLTSANNELNREMENKNASITKLNTEIRNLIELVESNKTENIALIKKLEGFEINEKNLNDMLNKKMDELVENNKNLKEMKTEIEYLTKTCNGLNQKIENKNAHIAEVTTLLQNKSDVLSEYKTKLESITPEYELLEKQLEEQKLIIHKHKSELENLKVDNEMHLTNMKETLNLENVKYAELNKQLANLRNENIILLTELDTLKEQYSQLEQKNMKLEQKLRNSNSKMKLETNIEDLLEQNKVLQNNLDGAYNCITELKDKKNHLLEELLTAKERHESLLEENTKMKELLSDEVKQNIHTLQEQYDTLLNEKTKITLELDENKILLCQKEEDLKHYINQFEELRRKNQELDEEAEELIRENEKLTEKIYSYFDDDVSGDKLKSQINILKEENKKLQDELTKFDGVNKSHITLQTKITDKSKMFDFNDEIDEQECIRHGVLQPKDQLKRNVEYSMNEESNNDKLANLKKQIQELEHDLVSKNGRIASLQLQIQRESFPYQKKCKDLEENVLAFKNKNIQLEGEIKKLRHVMSDINMKECYICKNRYINTKNQYVQTIPTNKIQFCGTSSGIIDEHIQIQKLEKEKSFMKQLCRSRCRRIKELEKRILEFENAESLSKQTNVAPNDISCNTPRF</sequence>
<reference evidence="10" key="1">
    <citation type="journal article" date="2020" name="G3 (Bethesda)">
        <title>High-Quality Assemblies for Three Invasive Social Wasps from the &lt;i&gt;Vespula&lt;/i&gt; Genus.</title>
        <authorList>
            <person name="Harrop T.W.R."/>
            <person name="Guhlin J."/>
            <person name="McLaughlin G.M."/>
            <person name="Permina E."/>
            <person name="Stockwell P."/>
            <person name="Gilligan J."/>
            <person name="Le Lec M.F."/>
            <person name="Gruber M.A.M."/>
            <person name="Quinn O."/>
            <person name="Lovegrove M."/>
            <person name="Duncan E.J."/>
            <person name="Remnant E.J."/>
            <person name="Van Eeckhoven J."/>
            <person name="Graham B."/>
            <person name="Knapp R.A."/>
            <person name="Langford K.W."/>
            <person name="Kronenberg Z."/>
            <person name="Press M.O."/>
            <person name="Eacker S.M."/>
            <person name="Wilson-Rankin E.E."/>
            <person name="Purcell J."/>
            <person name="Lester P.J."/>
            <person name="Dearden P.K."/>
        </authorList>
    </citation>
    <scope>NUCLEOTIDE SEQUENCE</scope>
    <source>
        <strain evidence="10">Linc-1</strain>
    </source>
</reference>
<dbReference type="GO" id="GO:0005524">
    <property type="term" value="F:ATP binding"/>
    <property type="evidence" value="ECO:0007669"/>
    <property type="project" value="UniProtKB-UniRule"/>
</dbReference>
<dbReference type="Pfam" id="PF00225">
    <property type="entry name" value="Kinesin"/>
    <property type="match status" value="1"/>
</dbReference>
<organism evidence="10 11">
    <name type="scientific">Vespula germanica</name>
    <name type="common">German yellow jacket</name>
    <name type="synonym">Paravespula germanica</name>
    <dbReference type="NCBI Taxonomy" id="30212"/>
    <lineage>
        <taxon>Eukaryota</taxon>
        <taxon>Metazoa</taxon>
        <taxon>Ecdysozoa</taxon>
        <taxon>Arthropoda</taxon>
        <taxon>Hexapoda</taxon>
        <taxon>Insecta</taxon>
        <taxon>Pterygota</taxon>
        <taxon>Neoptera</taxon>
        <taxon>Endopterygota</taxon>
        <taxon>Hymenoptera</taxon>
        <taxon>Apocrita</taxon>
        <taxon>Aculeata</taxon>
        <taxon>Vespoidea</taxon>
        <taxon>Vespidae</taxon>
        <taxon>Vespinae</taxon>
        <taxon>Vespula</taxon>
    </lineage>
</organism>
<dbReference type="FunFam" id="3.40.850.10:FF:000177">
    <property type="entry name" value="Kinesin-like protein"/>
    <property type="match status" value="1"/>
</dbReference>
<dbReference type="PANTHER" id="PTHR47968">
    <property type="entry name" value="CENTROMERE PROTEIN E"/>
    <property type="match status" value="1"/>
</dbReference>
<dbReference type="InterPro" id="IPR027640">
    <property type="entry name" value="Kinesin-like_fam"/>
</dbReference>
<keyword evidence="4 8" id="KW-0175">Coiled coil</keyword>
<keyword evidence="6" id="KW-0963">Cytoplasm</keyword>
<keyword evidence="5 7" id="KW-0505">Motor protein</keyword>
<accession>A0A834JCX7</accession>
<dbReference type="PRINTS" id="PR00380">
    <property type="entry name" value="KINESINHEAVY"/>
</dbReference>
<evidence type="ECO:0000256" key="6">
    <source>
        <dbReference type="ARBA" id="ARBA00023212"/>
    </source>
</evidence>
<evidence type="ECO:0000256" key="5">
    <source>
        <dbReference type="ARBA" id="ARBA00023175"/>
    </source>
</evidence>
<keyword evidence="3 7" id="KW-0067">ATP-binding</keyword>
<dbReference type="Gene3D" id="3.40.850.10">
    <property type="entry name" value="Kinesin motor domain"/>
    <property type="match status" value="1"/>
</dbReference>
<proteinExistence type="inferred from homology"/>
<dbReference type="InterPro" id="IPR036961">
    <property type="entry name" value="Kinesin_motor_dom_sf"/>
</dbReference>
<dbReference type="GO" id="GO:0003777">
    <property type="term" value="F:microtubule motor activity"/>
    <property type="evidence" value="ECO:0007669"/>
    <property type="project" value="InterPro"/>
</dbReference>
<evidence type="ECO:0000256" key="2">
    <source>
        <dbReference type="ARBA" id="ARBA00022741"/>
    </source>
</evidence>
<feature type="coiled-coil region" evidence="8">
    <location>
        <begin position="1938"/>
        <end position="2210"/>
    </location>
</feature>
<evidence type="ECO:0000256" key="4">
    <source>
        <dbReference type="ARBA" id="ARBA00023054"/>
    </source>
</evidence>
<keyword evidence="11" id="KW-1185">Reference proteome</keyword>
<feature type="coiled-coil region" evidence="8">
    <location>
        <begin position="1001"/>
        <end position="1091"/>
    </location>
</feature>
<evidence type="ECO:0000256" key="1">
    <source>
        <dbReference type="ARBA" id="ARBA00004245"/>
    </source>
</evidence>
<dbReference type="PROSITE" id="PS50067">
    <property type="entry name" value="KINESIN_MOTOR_2"/>
    <property type="match status" value="1"/>
</dbReference>
<dbReference type="CDD" id="cd01374">
    <property type="entry name" value="KISc_CENP_E"/>
    <property type="match status" value="1"/>
</dbReference>
<evidence type="ECO:0000256" key="3">
    <source>
        <dbReference type="ARBA" id="ARBA00022840"/>
    </source>
</evidence>
<dbReference type="GO" id="GO:0007018">
    <property type="term" value="P:microtubule-based movement"/>
    <property type="evidence" value="ECO:0007669"/>
    <property type="project" value="InterPro"/>
</dbReference>
<comment type="subcellular location">
    <subcellularLocation>
        <location evidence="1">Cytoplasm</location>
        <location evidence="1">Cytoskeleton</location>
    </subcellularLocation>
</comment>
<evidence type="ECO:0000256" key="7">
    <source>
        <dbReference type="PROSITE-ProRule" id="PRU00283"/>
    </source>
</evidence>
<comment type="similarity">
    <text evidence="7">Belongs to the TRAFAC class myosin-kinesin ATPase superfamily. Kinesin family.</text>
</comment>
<dbReference type="EMBL" id="JACSDZ010000015">
    <property type="protein sequence ID" value="KAF7386353.1"/>
    <property type="molecule type" value="Genomic_DNA"/>
</dbReference>
<feature type="binding site" evidence="7">
    <location>
        <begin position="88"/>
        <end position="95"/>
    </location>
    <ligand>
        <name>ATP</name>
        <dbReference type="ChEBI" id="CHEBI:30616"/>
    </ligand>
</feature>
<evidence type="ECO:0000313" key="10">
    <source>
        <dbReference type="EMBL" id="KAF7386353.1"/>
    </source>
</evidence>
<feature type="domain" description="Kinesin motor" evidence="9">
    <location>
        <begin position="4"/>
        <end position="326"/>
    </location>
</feature>
<dbReference type="GO" id="GO:0000278">
    <property type="term" value="P:mitotic cell cycle"/>
    <property type="evidence" value="ECO:0007669"/>
    <property type="project" value="TreeGrafter"/>
</dbReference>
<evidence type="ECO:0000259" key="9">
    <source>
        <dbReference type="PROSITE" id="PS50067"/>
    </source>
</evidence>
<dbReference type="Proteomes" id="UP000617340">
    <property type="component" value="Unassembled WGS sequence"/>
</dbReference>
<feature type="coiled-coil region" evidence="8">
    <location>
        <begin position="2261"/>
        <end position="2327"/>
    </location>
</feature>
<dbReference type="SUPFAM" id="SSF52540">
    <property type="entry name" value="P-loop containing nucleoside triphosphate hydrolases"/>
    <property type="match status" value="1"/>
</dbReference>
<feature type="coiled-coil region" evidence="8">
    <location>
        <begin position="1727"/>
        <end position="1902"/>
    </location>
</feature>
<feature type="coiled-coil region" evidence="8">
    <location>
        <begin position="1443"/>
        <end position="1519"/>
    </location>
</feature>
<protein>
    <recommendedName>
        <fullName evidence="9">Kinesin motor domain-containing protein</fullName>
    </recommendedName>
</protein>
<feature type="coiled-coil region" evidence="8">
    <location>
        <begin position="1637"/>
        <end position="1664"/>
    </location>
</feature>